<keyword evidence="3" id="KW-1003">Cell membrane</keyword>
<dbReference type="PROSITE" id="PS01035">
    <property type="entry name" value="PTS_EIIB_TYPE_1_CYS"/>
    <property type="match status" value="1"/>
</dbReference>
<dbReference type="EMBL" id="JPVU01000008">
    <property type="protein sequence ID" value="KFN93765.1"/>
    <property type="molecule type" value="Genomic_DNA"/>
</dbReference>
<evidence type="ECO:0000256" key="7">
    <source>
        <dbReference type="ARBA" id="ARBA00022692"/>
    </source>
</evidence>
<dbReference type="InterPro" id="IPR036878">
    <property type="entry name" value="Glu_permease_IIB"/>
</dbReference>
<dbReference type="Proteomes" id="UP000029380">
    <property type="component" value="Unassembled WGS sequence"/>
</dbReference>
<dbReference type="CDD" id="cd00212">
    <property type="entry name" value="PTS_IIB_glc"/>
    <property type="match status" value="1"/>
</dbReference>
<dbReference type="GO" id="GO:0005886">
    <property type="term" value="C:plasma membrane"/>
    <property type="evidence" value="ECO:0007669"/>
    <property type="project" value="UniProtKB-SubCell"/>
</dbReference>
<dbReference type="PATRIC" id="fig|1302649.3.peg.37"/>
<feature type="transmembrane region" description="Helical" evidence="12">
    <location>
        <begin position="106"/>
        <end position="130"/>
    </location>
</feature>
<evidence type="ECO:0000259" key="13">
    <source>
        <dbReference type="PROSITE" id="PS51098"/>
    </source>
</evidence>
<keyword evidence="9 12" id="KW-1133">Transmembrane helix</keyword>
<evidence type="ECO:0000256" key="11">
    <source>
        <dbReference type="PROSITE-ProRule" id="PRU00421"/>
    </source>
</evidence>
<dbReference type="GO" id="GO:0009401">
    <property type="term" value="P:phosphoenolpyruvate-dependent sugar phosphotransferase system"/>
    <property type="evidence" value="ECO:0007669"/>
    <property type="project" value="UniProtKB-KW"/>
</dbReference>
<keyword evidence="4" id="KW-0762">Sugar transport</keyword>
<evidence type="ECO:0000256" key="6">
    <source>
        <dbReference type="ARBA" id="ARBA00022683"/>
    </source>
</evidence>
<dbReference type="PANTHER" id="PTHR30175">
    <property type="entry name" value="PHOSPHOTRANSFERASE SYSTEM TRANSPORT PROTEIN"/>
    <property type="match status" value="1"/>
</dbReference>
<dbReference type="InterPro" id="IPR001996">
    <property type="entry name" value="PTS_IIB_1"/>
</dbReference>
<dbReference type="Gene3D" id="3.30.1360.60">
    <property type="entry name" value="Glucose permease domain IIB"/>
    <property type="match status" value="1"/>
</dbReference>
<gene>
    <name evidence="14" type="ORF">TMUPMC115_0037</name>
</gene>
<feature type="domain" description="PTS EIIB type-1" evidence="13">
    <location>
        <begin position="5"/>
        <end position="87"/>
    </location>
</feature>
<dbReference type="PANTHER" id="PTHR30175:SF4">
    <property type="entry name" value="PTS SYSTEM TREHALOSE-SPECIFIC EIIBC COMPONENT"/>
    <property type="match status" value="1"/>
</dbReference>
<proteinExistence type="predicted"/>
<reference evidence="14 15" key="1">
    <citation type="submission" date="2014-08" db="EMBL/GenBank/DDBJ databases">
        <title>Genome sequence of Tetragenococcus muriaticus.</title>
        <authorList>
            <person name="Chuea-nongthon C."/>
            <person name="Rodtong S."/>
            <person name="Yongsawatdigul J."/>
            <person name="Steele J.L."/>
            <person name="Liu X.-y."/>
            <person name="Speers J."/>
            <person name="Glasner J.D."/>
            <person name="Neeno-Eckwall E.C."/>
        </authorList>
    </citation>
    <scope>NUCLEOTIDE SEQUENCE [LARGE SCALE GENOMIC DNA]</scope>
    <source>
        <strain evidence="14 15">PMC-11-5</strain>
    </source>
</reference>
<comment type="caution">
    <text evidence="14">The sequence shown here is derived from an EMBL/GenBank/DDBJ whole genome shotgun (WGS) entry which is preliminary data.</text>
</comment>
<dbReference type="GO" id="GO:0090589">
    <property type="term" value="F:protein-phosphocysteine-trehalose phosphotransferase system transporter activity"/>
    <property type="evidence" value="ECO:0007669"/>
    <property type="project" value="TreeGrafter"/>
</dbReference>
<evidence type="ECO:0000256" key="8">
    <source>
        <dbReference type="ARBA" id="ARBA00022777"/>
    </source>
</evidence>
<dbReference type="InterPro" id="IPR018113">
    <property type="entry name" value="PTrfase_EIIB_Cys"/>
</dbReference>
<dbReference type="FunFam" id="3.30.1360.60:FF:000001">
    <property type="entry name" value="PTS system glucose-specific IIBC component PtsG"/>
    <property type="match status" value="1"/>
</dbReference>
<keyword evidence="8" id="KW-0418">Kinase</keyword>
<protein>
    <submittedName>
        <fullName evidence="14">PTS system trehalose-specific IIBC component</fullName>
        <ecNumber evidence="14">2.7.1.69</ecNumber>
    </submittedName>
</protein>
<dbReference type="AlphaFoldDB" id="A0A091CA16"/>
<dbReference type="GO" id="GO:0015771">
    <property type="term" value="P:trehalose transport"/>
    <property type="evidence" value="ECO:0007669"/>
    <property type="project" value="TreeGrafter"/>
</dbReference>
<dbReference type="NCBIfam" id="TIGR00826">
    <property type="entry name" value="EIIB_glc"/>
    <property type="match status" value="1"/>
</dbReference>
<keyword evidence="6" id="KW-0598">Phosphotransferase system</keyword>
<name>A0A091CA16_9ENTE</name>
<feature type="active site" description="Phosphocysteine intermediate; for EIIB activity" evidence="11">
    <location>
        <position position="27"/>
    </location>
</feature>
<organism evidence="14 15">
    <name type="scientific">Tetragenococcus muriaticus PMC-11-5</name>
    <dbReference type="NCBI Taxonomy" id="1302649"/>
    <lineage>
        <taxon>Bacteria</taxon>
        <taxon>Bacillati</taxon>
        <taxon>Bacillota</taxon>
        <taxon>Bacilli</taxon>
        <taxon>Lactobacillales</taxon>
        <taxon>Enterococcaceae</taxon>
        <taxon>Tetragenococcus</taxon>
    </lineage>
</organism>
<dbReference type="EC" id="2.7.1.69" evidence="14"/>
<dbReference type="GO" id="GO:0016301">
    <property type="term" value="F:kinase activity"/>
    <property type="evidence" value="ECO:0007669"/>
    <property type="project" value="UniProtKB-KW"/>
</dbReference>
<accession>A0A091CA16</accession>
<evidence type="ECO:0000256" key="5">
    <source>
        <dbReference type="ARBA" id="ARBA00022679"/>
    </source>
</evidence>
<dbReference type="SUPFAM" id="SSF55604">
    <property type="entry name" value="Glucose permease domain IIB"/>
    <property type="match status" value="1"/>
</dbReference>
<evidence type="ECO:0000256" key="12">
    <source>
        <dbReference type="SAM" id="Phobius"/>
    </source>
</evidence>
<keyword evidence="2" id="KW-0813">Transport</keyword>
<dbReference type="InterPro" id="IPR050558">
    <property type="entry name" value="PTS_Sugar-Specific_Components"/>
</dbReference>
<evidence type="ECO:0000313" key="15">
    <source>
        <dbReference type="Proteomes" id="UP000029380"/>
    </source>
</evidence>
<dbReference type="Pfam" id="PF00367">
    <property type="entry name" value="PTS_EIIB"/>
    <property type="match status" value="1"/>
</dbReference>
<evidence type="ECO:0000256" key="9">
    <source>
        <dbReference type="ARBA" id="ARBA00022989"/>
    </source>
</evidence>
<keyword evidence="10 12" id="KW-0472">Membrane</keyword>
<evidence type="ECO:0000313" key="14">
    <source>
        <dbReference type="EMBL" id="KFN93765.1"/>
    </source>
</evidence>
<evidence type="ECO:0000256" key="2">
    <source>
        <dbReference type="ARBA" id="ARBA00022448"/>
    </source>
</evidence>
<dbReference type="GO" id="GO:0008982">
    <property type="term" value="F:protein-N(PI)-phosphohistidine-sugar phosphotransferase activity"/>
    <property type="evidence" value="ECO:0007669"/>
    <property type="project" value="InterPro"/>
</dbReference>
<evidence type="ECO:0000256" key="3">
    <source>
        <dbReference type="ARBA" id="ARBA00022475"/>
    </source>
</evidence>
<sequence>MPKYQKDAEQLLKDIGGKENINAVTHCATRMRFVLNDPDKADQEAIDEIPSVKGMFTNAGQFQVIIGNDVATFYNEFKEIAGVEGTSQEDIKSVAQKKQNPLQRAVGALAEIFAPIIPAIIVGGGLILGFRNILEGVDFGGATIVDRSTFWAAINDFFMVTR</sequence>
<keyword evidence="7 12" id="KW-0812">Transmembrane</keyword>
<evidence type="ECO:0000256" key="1">
    <source>
        <dbReference type="ARBA" id="ARBA00004651"/>
    </source>
</evidence>
<evidence type="ECO:0000256" key="10">
    <source>
        <dbReference type="ARBA" id="ARBA00023136"/>
    </source>
</evidence>
<dbReference type="PROSITE" id="PS51098">
    <property type="entry name" value="PTS_EIIB_TYPE_1"/>
    <property type="match status" value="1"/>
</dbReference>
<evidence type="ECO:0000256" key="4">
    <source>
        <dbReference type="ARBA" id="ARBA00022597"/>
    </source>
</evidence>
<comment type="subcellular location">
    <subcellularLocation>
        <location evidence="1">Cell membrane</location>
        <topology evidence="1">Multi-pass membrane protein</topology>
    </subcellularLocation>
</comment>
<keyword evidence="5 14" id="KW-0808">Transferase</keyword>